<protein>
    <submittedName>
        <fullName evidence="1">Uncharacterized protein</fullName>
    </submittedName>
</protein>
<gene>
    <name evidence="1" type="ORF">CALMAC_LOCUS20363</name>
</gene>
<accession>A0A653DW72</accession>
<keyword evidence="2" id="KW-1185">Reference proteome</keyword>
<evidence type="ECO:0000313" key="2">
    <source>
        <dbReference type="Proteomes" id="UP000410492"/>
    </source>
</evidence>
<dbReference type="EMBL" id="CAACVG010014688">
    <property type="protein sequence ID" value="VEN63571.1"/>
    <property type="molecule type" value="Genomic_DNA"/>
</dbReference>
<sequence>MVHCIDSGGDIFSINLLDGINFFHMAWQRVSKQTFLIVFNTVVS</sequence>
<evidence type="ECO:0000313" key="1">
    <source>
        <dbReference type="EMBL" id="VEN63571.1"/>
    </source>
</evidence>
<reference evidence="1 2" key="1">
    <citation type="submission" date="2019-01" db="EMBL/GenBank/DDBJ databases">
        <authorList>
            <person name="Sayadi A."/>
        </authorList>
    </citation>
    <scope>NUCLEOTIDE SEQUENCE [LARGE SCALE GENOMIC DNA]</scope>
</reference>
<dbReference type="Proteomes" id="UP000410492">
    <property type="component" value="Unassembled WGS sequence"/>
</dbReference>
<dbReference type="OrthoDB" id="6774424at2759"/>
<dbReference type="AlphaFoldDB" id="A0A653DW72"/>
<organism evidence="1 2">
    <name type="scientific">Callosobruchus maculatus</name>
    <name type="common">Southern cowpea weevil</name>
    <name type="synonym">Pulse bruchid</name>
    <dbReference type="NCBI Taxonomy" id="64391"/>
    <lineage>
        <taxon>Eukaryota</taxon>
        <taxon>Metazoa</taxon>
        <taxon>Ecdysozoa</taxon>
        <taxon>Arthropoda</taxon>
        <taxon>Hexapoda</taxon>
        <taxon>Insecta</taxon>
        <taxon>Pterygota</taxon>
        <taxon>Neoptera</taxon>
        <taxon>Endopterygota</taxon>
        <taxon>Coleoptera</taxon>
        <taxon>Polyphaga</taxon>
        <taxon>Cucujiformia</taxon>
        <taxon>Chrysomeloidea</taxon>
        <taxon>Chrysomelidae</taxon>
        <taxon>Bruchinae</taxon>
        <taxon>Bruchini</taxon>
        <taxon>Callosobruchus</taxon>
    </lineage>
</organism>
<proteinExistence type="predicted"/>
<name>A0A653DW72_CALMS</name>